<protein>
    <submittedName>
        <fullName evidence="2">Anti-anti-sigma factor</fullName>
    </submittedName>
</protein>
<dbReference type="Proteomes" id="UP000281955">
    <property type="component" value="Unassembled WGS sequence"/>
</dbReference>
<keyword evidence="3" id="KW-1185">Reference proteome</keyword>
<dbReference type="InParanoid" id="A0A420XQU1"/>
<dbReference type="PROSITE" id="PS50801">
    <property type="entry name" value="STAS"/>
    <property type="match status" value="1"/>
</dbReference>
<feature type="domain" description="STAS" evidence="1">
    <location>
        <begin position="26"/>
        <end position="127"/>
    </location>
</feature>
<evidence type="ECO:0000313" key="3">
    <source>
        <dbReference type="Proteomes" id="UP000281955"/>
    </source>
</evidence>
<gene>
    <name evidence="2" type="ORF">CLV35_2043</name>
</gene>
<dbReference type="CDD" id="cd07043">
    <property type="entry name" value="STAS_anti-anti-sigma_factors"/>
    <property type="match status" value="1"/>
</dbReference>
<dbReference type="AlphaFoldDB" id="A0A420XQU1"/>
<reference evidence="2 3" key="1">
    <citation type="submission" date="2018-10" db="EMBL/GenBank/DDBJ databases">
        <title>Genomic Encyclopedia of Archaeal and Bacterial Type Strains, Phase II (KMG-II): from individual species to whole genera.</title>
        <authorList>
            <person name="Goeker M."/>
        </authorList>
    </citation>
    <scope>NUCLEOTIDE SEQUENCE [LARGE SCALE GENOMIC DNA]</scope>
    <source>
        <strain evidence="2 3">RP-AC37</strain>
    </source>
</reference>
<dbReference type="Pfam" id="PF01740">
    <property type="entry name" value="STAS"/>
    <property type="match status" value="1"/>
</dbReference>
<dbReference type="InterPro" id="IPR002645">
    <property type="entry name" value="STAS_dom"/>
</dbReference>
<organism evidence="2 3">
    <name type="scientific">Motilibacter peucedani</name>
    <dbReference type="NCBI Taxonomy" id="598650"/>
    <lineage>
        <taxon>Bacteria</taxon>
        <taxon>Bacillati</taxon>
        <taxon>Actinomycetota</taxon>
        <taxon>Actinomycetes</taxon>
        <taxon>Motilibacterales</taxon>
        <taxon>Motilibacteraceae</taxon>
        <taxon>Motilibacter</taxon>
    </lineage>
</organism>
<comment type="caution">
    <text evidence="2">The sequence shown here is derived from an EMBL/GenBank/DDBJ whole genome shotgun (WGS) entry which is preliminary data.</text>
</comment>
<dbReference type="Gene3D" id="3.30.750.24">
    <property type="entry name" value="STAS domain"/>
    <property type="match status" value="1"/>
</dbReference>
<evidence type="ECO:0000259" key="1">
    <source>
        <dbReference type="PROSITE" id="PS50801"/>
    </source>
</evidence>
<sequence length="127" mass="13135">MQTTVSAYRITGTCSAPSAPAASSCRAVVVDRHPVALSVELAGEIDIASAGCLAAAMERLEAAAWEAPLVIDVQQVSFADLTLVRFVDELAVVAGRRGLPLRVVGAHGGVRRLLRLVGLDDALGVTS</sequence>
<dbReference type="SUPFAM" id="SSF52091">
    <property type="entry name" value="SpoIIaa-like"/>
    <property type="match status" value="1"/>
</dbReference>
<evidence type="ECO:0000313" key="2">
    <source>
        <dbReference type="EMBL" id="RKS75572.1"/>
    </source>
</evidence>
<dbReference type="RefSeq" id="WP_183061902.1">
    <property type="nucleotide sequence ID" value="NZ_RBWV01000011.1"/>
</dbReference>
<name>A0A420XQU1_9ACTN</name>
<dbReference type="InterPro" id="IPR036513">
    <property type="entry name" value="STAS_dom_sf"/>
</dbReference>
<proteinExistence type="predicted"/>
<dbReference type="EMBL" id="RBWV01000011">
    <property type="protein sequence ID" value="RKS75572.1"/>
    <property type="molecule type" value="Genomic_DNA"/>
</dbReference>
<accession>A0A420XQU1</accession>